<dbReference type="AlphaFoldDB" id="A0A927D3L8"/>
<keyword evidence="2" id="KW-1185">Reference proteome</keyword>
<dbReference type="EMBL" id="JACTAG010000002">
    <property type="protein sequence ID" value="MBD3664369.1"/>
    <property type="molecule type" value="Genomic_DNA"/>
</dbReference>
<evidence type="ECO:0000313" key="1">
    <source>
        <dbReference type="EMBL" id="MBD3664369.1"/>
    </source>
</evidence>
<name>A0A927D3L8_9RHOB</name>
<dbReference type="Proteomes" id="UP000635142">
    <property type="component" value="Unassembled WGS sequence"/>
</dbReference>
<evidence type="ECO:0000313" key="2">
    <source>
        <dbReference type="Proteomes" id="UP000635142"/>
    </source>
</evidence>
<gene>
    <name evidence="1" type="ORF">H9Q16_10580</name>
</gene>
<proteinExistence type="predicted"/>
<organism evidence="1 2">
    <name type="scientific">Sulfitobacter aestuariivivens</name>
    <dbReference type="NCBI Taxonomy" id="2766981"/>
    <lineage>
        <taxon>Bacteria</taxon>
        <taxon>Pseudomonadati</taxon>
        <taxon>Pseudomonadota</taxon>
        <taxon>Alphaproteobacteria</taxon>
        <taxon>Rhodobacterales</taxon>
        <taxon>Roseobacteraceae</taxon>
        <taxon>Sulfitobacter</taxon>
    </lineage>
</organism>
<protein>
    <submittedName>
        <fullName evidence="1">Uncharacterized protein</fullName>
    </submittedName>
</protein>
<reference evidence="1" key="1">
    <citation type="submission" date="2020-08" db="EMBL/GenBank/DDBJ databases">
        <title>Sulfitobacter aestuariivivens sp. nov., isolated from a tidal flat.</title>
        <authorList>
            <person name="Park S."/>
            <person name="Yoon J.-H."/>
        </authorList>
    </citation>
    <scope>NUCLEOTIDE SEQUENCE</scope>
    <source>
        <strain evidence="1">TSTF-M16</strain>
    </source>
</reference>
<dbReference type="RefSeq" id="WP_191075402.1">
    <property type="nucleotide sequence ID" value="NZ_JACTAG010000002.1"/>
</dbReference>
<comment type="caution">
    <text evidence="1">The sequence shown here is derived from an EMBL/GenBank/DDBJ whole genome shotgun (WGS) entry which is preliminary data.</text>
</comment>
<sequence length="91" mass="10113">MAERKNEKAQGKKVVLGTYQVARESKSGQDMVTKAMPRRSFSGVDAKTDVVSEKKSDLAVIKESLSQAEMDKLIELAGDDIQDVLDRLKDR</sequence>
<accession>A0A927D3L8</accession>